<dbReference type="AlphaFoldDB" id="X1GWF5"/>
<dbReference type="EMBL" id="BARU01019123">
    <property type="protein sequence ID" value="GAH49185.1"/>
    <property type="molecule type" value="Genomic_DNA"/>
</dbReference>
<protein>
    <submittedName>
        <fullName evidence="1">Uncharacterized protein</fullName>
    </submittedName>
</protein>
<accession>X1GWF5</accession>
<comment type="caution">
    <text evidence="1">The sequence shown here is derived from an EMBL/GenBank/DDBJ whole genome shotgun (WGS) entry which is preliminary data.</text>
</comment>
<name>X1GWF5_9ZZZZ</name>
<feature type="non-terminal residue" evidence="1">
    <location>
        <position position="1"/>
    </location>
</feature>
<sequence>DDMNDALIESMMGHTLGKVRDAYLVPPPQKLIKIYEKHYDDALKLNFN</sequence>
<gene>
    <name evidence="1" type="ORF">S03H2_31533</name>
</gene>
<organism evidence="1">
    <name type="scientific">marine sediment metagenome</name>
    <dbReference type="NCBI Taxonomy" id="412755"/>
    <lineage>
        <taxon>unclassified sequences</taxon>
        <taxon>metagenomes</taxon>
        <taxon>ecological metagenomes</taxon>
    </lineage>
</organism>
<reference evidence="1" key="1">
    <citation type="journal article" date="2014" name="Front. Microbiol.">
        <title>High frequency of phylogenetically diverse reductive dehalogenase-homologous genes in deep subseafloor sedimentary metagenomes.</title>
        <authorList>
            <person name="Kawai M."/>
            <person name="Futagami T."/>
            <person name="Toyoda A."/>
            <person name="Takaki Y."/>
            <person name="Nishi S."/>
            <person name="Hori S."/>
            <person name="Arai W."/>
            <person name="Tsubouchi T."/>
            <person name="Morono Y."/>
            <person name="Uchiyama I."/>
            <person name="Ito T."/>
            <person name="Fujiyama A."/>
            <person name="Inagaki F."/>
            <person name="Takami H."/>
        </authorList>
    </citation>
    <scope>NUCLEOTIDE SEQUENCE</scope>
    <source>
        <strain evidence="1">Expedition CK06-06</strain>
    </source>
</reference>
<proteinExistence type="predicted"/>
<evidence type="ECO:0000313" key="1">
    <source>
        <dbReference type="EMBL" id="GAH49185.1"/>
    </source>
</evidence>